<accession>A0A1Q9CYH6</accession>
<keyword evidence="3" id="KW-1185">Reference proteome</keyword>
<gene>
    <name evidence="2" type="ORF">AK812_SmicGene30771</name>
</gene>
<evidence type="ECO:0000256" key="1">
    <source>
        <dbReference type="SAM" id="MobiDB-lite"/>
    </source>
</evidence>
<feature type="compositionally biased region" description="Low complexity" evidence="1">
    <location>
        <begin position="779"/>
        <end position="791"/>
    </location>
</feature>
<dbReference type="OrthoDB" id="431540at2759"/>
<feature type="compositionally biased region" description="Acidic residues" evidence="1">
    <location>
        <begin position="699"/>
        <end position="712"/>
    </location>
</feature>
<evidence type="ECO:0000313" key="2">
    <source>
        <dbReference type="EMBL" id="OLP87950.1"/>
    </source>
</evidence>
<feature type="compositionally biased region" description="Basic and acidic residues" evidence="1">
    <location>
        <begin position="658"/>
        <end position="667"/>
    </location>
</feature>
<sequence length="895" mass="99776">MGSFVTLGTAQKLSTLLPSSAAAQQKLEVAAMVAESATTSLGNPDAKAANKKKLPKALGALREQRLAAKQELKAVRNILEHANFDLDSIFPETPLRPTAHADEIRCEHRVGSEVLAFHVSTTTGESTWAAVLPEADKAVRLVLAPDEGGPLYACYQFMALQNAKVTLNRDALLLVYCRMCELSGWLFRSKKSPWGTHATGNNLSEACLRYLQVAEPGDALMQLFARDILKENGIDESGDEHLNFTRTVEILDKMWASHRHALEMNGNWPERALQSLAAKILGSEGLKMPPDVKCSAGAEALELSFRRNQTEENVLYECFGMVLASAHELLEYTLYLRRAPACAAALIAPGDGNESDIQRVLSSMKNEWETVLFMESGARTHALLKSRCRFTDFQNFREIHTMLQQCQYKLTPKAALKKANRSEGASMQAMMSVAVSKNFNMDEIVKPMNSTSAFHHNHDQLNTLSAFMEMKRLSLDILDASTHLWAAQCLGSGELLKLNGEFFVTTGRLSRSNDIFTPQAIRLKELPWVFRGGLPDPMVDETRLPNDAQKAAVQVAKFMLYTLHLAPDSLASKIGCGLLLRRGVSEFTLLPYLVETKKILRLPSASLSDLLLSQNVRMPKNTTVACKIRRLLAEDAVKQSCSEKTVQEIIQFLESREEKRKNHKEKDEEKDESEEYHWQELNDDPATAACRQLLAGMDEETEGEGAEEDECMPEGAPLGDENEYQSAASDEEKRGRFEHLYNDLRAREKQLQVLQTKSADAEAREILAKLPRPSEDEQLQSQRSHRSSASQAPVWFMRDEDLRVKIALSAQRCADLRQALRSLQSLLLRGIKECNPEVDPKTQENLTNQLLLETKRQALLEAELAAPAEAKRALASLRHFSSSEASLTSDAQLLS</sequence>
<protein>
    <submittedName>
        <fullName evidence="2">Uncharacterized protein</fullName>
    </submittedName>
</protein>
<name>A0A1Q9CYH6_SYMMI</name>
<reference evidence="2 3" key="1">
    <citation type="submission" date="2016-02" db="EMBL/GenBank/DDBJ databases">
        <title>Genome analysis of coral dinoflagellate symbionts highlights evolutionary adaptations to a symbiotic lifestyle.</title>
        <authorList>
            <person name="Aranda M."/>
            <person name="Li Y."/>
            <person name="Liew Y.J."/>
            <person name="Baumgarten S."/>
            <person name="Simakov O."/>
            <person name="Wilson M."/>
            <person name="Piel J."/>
            <person name="Ashoor H."/>
            <person name="Bougouffa S."/>
            <person name="Bajic V.B."/>
            <person name="Ryu T."/>
            <person name="Ravasi T."/>
            <person name="Bayer T."/>
            <person name="Micklem G."/>
            <person name="Kim H."/>
            <person name="Bhak J."/>
            <person name="Lajeunesse T.C."/>
            <person name="Voolstra C.R."/>
        </authorList>
    </citation>
    <scope>NUCLEOTIDE SEQUENCE [LARGE SCALE GENOMIC DNA]</scope>
    <source>
        <strain evidence="2 3">CCMP2467</strain>
    </source>
</reference>
<organism evidence="2 3">
    <name type="scientific">Symbiodinium microadriaticum</name>
    <name type="common">Dinoflagellate</name>
    <name type="synonym">Zooxanthella microadriatica</name>
    <dbReference type="NCBI Taxonomy" id="2951"/>
    <lineage>
        <taxon>Eukaryota</taxon>
        <taxon>Sar</taxon>
        <taxon>Alveolata</taxon>
        <taxon>Dinophyceae</taxon>
        <taxon>Suessiales</taxon>
        <taxon>Symbiodiniaceae</taxon>
        <taxon>Symbiodinium</taxon>
    </lineage>
</organism>
<feature type="region of interest" description="Disordered" evidence="1">
    <location>
        <begin position="699"/>
        <end position="734"/>
    </location>
</feature>
<feature type="region of interest" description="Disordered" evidence="1">
    <location>
        <begin position="658"/>
        <end position="677"/>
    </location>
</feature>
<evidence type="ECO:0000313" key="3">
    <source>
        <dbReference type="Proteomes" id="UP000186817"/>
    </source>
</evidence>
<dbReference type="Proteomes" id="UP000186817">
    <property type="component" value="Unassembled WGS sequence"/>
</dbReference>
<comment type="caution">
    <text evidence="2">The sequence shown here is derived from an EMBL/GenBank/DDBJ whole genome shotgun (WGS) entry which is preliminary data.</text>
</comment>
<dbReference type="EMBL" id="LSRX01000834">
    <property type="protein sequence ID" value="OLP87950.1"/>
    <property type="molecule type" value="Genomic_DNA"/>
</dbReference>
<dbReference type="AlphaFoldDB" id="A0A1Q9CYH6"/>
<proteinExistence type="predicted"/>
<feature type="region of interest" description="Disordered" evidence="1">
    <location>
        <begin position="768"/>
        <end position="791"/>
    </location>
</feature>